<dbReference type="STRING" id="4999.A0A1Y1UP63"/>
<evidence type="ECO:0000313" key="4">
    <source>
        <dbReference type="Proteomes" id="UP000193218"/>
    </source>
</evidence>
<evidence type="ECO:0000313" key="3">
    <source>
        <dbReference type="EMBL" id="ORX39792.1"/>
    </source>
</evidence>
<feature type="compositionally biased region" description="Pro residues" evidence="1">
    <location>
        <begin position="292"/>
        <end position="307"/>
    </location>
</feature>
<organism evidence="3 4">
    <name type="scientific">Kockovaella imperatae</name>
    <dbReference type="NCBI Taxonomy" id="4999"/>
    <lineage>
        <taxon>Eukaryota</taxon>
        <taxon>Fungi</taxon>
        <taxon>Dikarya</taxon>
        <taxon>Basidiomycota</taxon>
        <taxon>Agaricomycotina</taxon>
        <taxon>Tremellomycetes</taxon>
        <taxon>Tremellales</taxon>
        <taxon>Cuniculitremaceae</taxon>
        <taxon>Kockovaella</taxon>
    </lineage>
</organism>
<comment type="caution">
    <text evidence="3">The sequence shown here is derived from an EMBL/GenBank/DDBJ whole genome shotgun (WGS) entry which is preliminary data.</text>
</comment>
<evidence type="ECO:0000256" key="1">
    <source>
        <dbReference type="SAM" id="MobiDB-lite"/>
    </source>
</evidence>
<dbReference type="Proteomes" id="UP000193218">
    <property type="component" value="Unassembled WGS sequence"/>
</dbReference>
<reference evidence="3 4" key="1">
    <citation type="submission" date="2017-03" db="EMBL/GenBank/DDBJ databases">
        <title>Widespread Adenine N6-methylation of Active Genes in Fungi.</title>
        <authorList>
            <consortium name="DOE Joint Genome Institute"/>
            <person name="Mondo S.J."/>
            <person name="Dannebaum R.O."/>
            <person name="Kuo R.C."/>
            <person name="Louie K.B."/>
            <person name="Bewick A.J."/>
            <person name="Labutti K."/>
            <person name="Haridas S."/>
            <person name="Kuo A."/>
            <person name="Salamov A."/>
            <person name="Ahrendt S.R."/>
            <person name="Lau R."/>
            <person name="Bowen B.P."/>
            <person name="Lipzen A."/>
            <person name="Sullivan W."/>
            <person name="Andreopoulos W.B."/>
            <person name="Clum A."/>
            <person name="Lindquist E."/>
            <person name="Daum C."/>
            <person name="Northen T.R."/>
            <person name="Ramamoorthy G."/>
            <person name="Schmitz R.J."/>
            <person name="Gryganskyi A."/>
            <person name="Culley D."/>
            <person name="Magnuson J."/>
            <person name="James T.Y."/>
            <person name="O'Malley M.A."/>
            <person name="Stajich J.E."/>
            <person name="Spatafora J.W."/>
            <person name="Visel A."/>
            <person name="Grigoriev I.V."/>
        </authorList>
    </citation>
    <scope>NUCLEOTIDE SEQUENCE [LARGE SCALE GENOMIC DNA]</scope>
    <source>
        <strain evidence="3 4">NRRL Y-17943</strain>
    </source>
</reference>
<gene>
    <name evidence="3" type="ORF">BD324DRAFT_234906</name>
</gene>
<dbReference type="GO" id="GO:0008270">
    <property type="term" value="F:zinc ion binding"/>
    <property type="evidence" value="ECO:0007669"/>
    <property type="project" value="InterPro"/>
</dbReference>
<feature type="domain" description="TRIP4/RQT4 C2HC5-type zinc finger" evidence="2">
    <location>
        <begin position="144"/>
        <end position="194"/>
    </location>
</feature>
<feature type="region of interest" description="Disordered" evidence="1">
    <location>
        <begin position="281"/>
        <end position="307"/>
    </location>
</feature>
<dbReference type="GO" id="GO:0180022">
    <property type="term" value="C:RQC-trigger complex"/>
    <property type="evidence" value="ECO:0007669"/>
    <property type="project" value="InterPro"/>
</dbReference>
<dbReference type="Pfam" id="PF06221">
    <property type="entry name" value="zf-C2HC5"/>
    <property type="match status" value="1"/>
</dbReference>
<dbReference type="InParanoid" id="A0A1Y1UP63"/>
<dbReference type="GeneID" id="33554052"/>
<dbReference type="EMBL" id="NBSH01000002">
    <property type="protein sequence ID" value="ORX39792.1"/>
    <property type="molecule type" value="Genomic_DNA"/>
</dbReference>
<sequence>MFRSESSNGLRENLENAFGPHAKMYMKNQAADQDLFGRYSSSGSGSSTPHQRHHVQAHEGARAGGRLTVHHVPPKSSEASGSGSGSGSGTGGTGFADFGKKEGSEDRIWDMPRSKDVKRLEEIREKLLAVQEGNGKVQAKPYPECFCQARNHPLSSYTPICQHCGLVVCSLHSVYLPCPSCQNLLFSPAQLARILLTIEMDIKTQLAIEKAERDAIERERQERLVAESGGGAFPTLNGGPPRPTPVPAALPAQERRVLTLGKGKGGKGRGRATLTTTTIRPIASPSTTPGEPVTPPPDDIYPRPRSPPLDIVRVAKELGRVMQWREEEDRPWGKLKADKGGGAPLAYVELPIEHFIEDHVEGRRKAAKKKKEGRGVDGRVVPGAAAA</sequence>
<evidence type="ECO:0000259" key="2">
    <source>
        <dbReference type="Pfam" id="PF06221"/>
    </source>
</evidence>
<keyword evidence="4" id="KW-1185">Reference proteome</keyword>
<dbReference type="AlphaFoldDB" id="A0A1Y1UP63"/>
<dbReference type="GO" id="GO:0072344">
    <property type="term" value="P:rescue of stalled ribosome"/>
    <property type="evidence" value="ECO:0007669"/>
    <property type="project" value="InterPro"/>
</dbReference>
<protein>
    <recommendedName>
        <fullName evidence="2">TRIP4/RQT4 C2HC5-type zinc finger domain-containing protein</fullName>
    </recommendedName>
</protein>
<dbReference type="GO" id="GO:0005634">
    <property type="term" value="C:nucleus"/>
    <property type="evidence" value="ECO:0007669"/>
    <property type="project" value="InterPro"/>
</dbReference>
<feature type="region of interest" description="Disordered" evidence="1">
    <location>
        <begin position="35"/>
        <end position="109"/>
    </location>
</feature>
<accession>A0A1Y1UP63</accession>
<feature type="compositionally biased region" description="Basic and acidic residues" evidence="1">
    <location>
        <begin position="98"/>
        <end position="109"/>
    </location>
</feature>
<feature type="region of interest" description="Disordered" evidence="1">
    <location>
        <begin position="363"/>
        <end position="387"/>
    </location>
</feature>
<feature type="compositionally biased region" description="Gly residues" evidence="1">
    <location>
        <begin position="82"/>
        <end position="94"/>
    </location>
</feature>
<name>A0A1Y1UP63_9TREE</name>
<dbReference type="OrthoDB" id="338816at2759"/>
<dbReference type="RefSeq" id="XP_021873577.1">
    <property type="nucleotide sequence ID" value="XM_022012244.1"/>
</dbReference>
<proteinExistence type="predicted"/>
<dbReference type="InterPro" id="IPR009349">
    <property type="entry name" value="TRIP4/RQT4_C2HC5_Znf"/>
</dbReference>